<accession>A0A2G9UFB8</accession>
<dbReference type="EMBL" id="KZ346834">
    <property type="protein sequence ID" value="PIO68965.1"/>
    <property type="molecule type" value="Genomic_DNA"/>
</dbReference>
<evidence type="ECO:0000256" key="1">
    <source>
        <dbReference type="SAM" id="Phobius"/>
    </source>
</evidence>
<organism evidence="2 3">
    <name type="scientific">Teladorsagia circumcincta</name>
    <name type="common">Brown stomach worm</name>
    <name type="synonym">Ostertagia circumcincta</name>
    <dbReference type="NCBI Taxonomy" id="45464"/>
    <lineage>
        <taxon>Eukaryota</taxon>
        <taxon>Metazoa</taxon>
        <taxon>Ecdysozoa</taxon>
        <taxon>Nematoda</taxon>
        <taxon>Chromadorea</taxon>
        <taxon>Rhabditida</taxon>
        <taxon>Rhabditina</taxon>
        <taxon>Rhabditomorpha</taxon>
        <taxon>Strongyloidea</taxon>
        <taxon>Trichostrongylidae</taxon>
        <taxon>Teladorsagia</taxon>
    </lineage>
</organism>
<name>A0A2G9UFB8_TELCI</name>
<dbReference type="OrthoDB" id="5877264at2759"/>
<keyword evidence="1" id="KW-1133">Transmembrane helix</keyword>
<reference evidence="2 3" key="1">
    <citation type="submission" date="2015-09" db="EMBL/GenBank/DDBJ databases">
        <title>Draft genome of the parasitic nematode Teladorsagia circumcincta isolate WARC Sus (inbred).</title>
        <authorList>
            <person name="Mitreva M."/>
        </authorList>
    </citation>
    <scope>NUCLEOTIDE SEQUENCE [LARGE SCALE GENOMIC DNA]</scope>
    <source>
        <strain evidence="2 3">S</strain>
    </source>
</reference>
<dbReference type="AlphaFoldDB" id="A0A2G9UFB8"/>
<protein>
    <recommendedName>
        <fullName evidence="4">Major sperm protein</fullName>
    </recommendedName>
</protein>
<keyword evidence="1" id="KW-0812">Transmembrane</keyword>
<evidence type="ECO:0008006" key="4">
    <source>
        <dbReference type="Google" id="ProtNLM"/>
    </source>
</evidence>
<sequence length="208" mass="22562">MFGCTLNHSFTVFTPHKKKDICSLEAYLNKHLGSAGSDEKFTEVVPPTTGIAVPVKSEKTHGSGGKPLKKNIKPATLPAQATVLTFRAIVDRPHVARVQLLLCNISDRALYFKLKSNVGSNVSALPAGNAEIPPHSQVRLILTVMHEGTPRTPVKSDDQASHGVKTGNEVADFLNAVDDRGLLILILILLATVYIVSRICDKKHKNNK</sequence>
<evidence type="ECO:0000313" key="3">
    <source>
        <dbReference type="Proteomes" id="UP000230423"/>
    </source>
</evidence>
<dbReference type="Proteomes" id="UP000230423">
    <property type="component" value="Unassembled WGS sequence"/>
</dbReference>
<keyword evidence="3" id="KW-1185">Reference proteome</keyword>
<gene>
    <name evidence="2" type="ORF">TELCIR_09233</name>
</gene>
<feature type="transmembrane region" description="Helical" evidence="1">
    <location>
        <begin position="181"/>
        <end position="200"/>
    </location>
</feature>
<keyword evidence="1" id="KW-0472">Membrane</keyword>
<proteinExistence type="predicted"/>
<evidence type="ECO:0000313" key="2">
    <source>
        <dbReference type="EMBL" id="PIO68965.1"/>
    </source>
</evidence>